<dbReference type="PANTHER" id="PTHR48010">
    <property type="entry name" value="OS05G0588300 PROTEIN"/>
    <property type="match status" value="1"/>
</dbReference>
<dbReference type="Pfam" id="PF00560">
    <property type="entry name" value="LRR_1"/>
    <property type="match status" value="2"/>
</dbReference>
<dbReference type="AlphaFoldDB" id="A0AAD7XIU3"/>
<gene>
    <name evidence="1" type="ORF">CTAYLR_003400</name>
</gene>
<organism evidence="1 2">
    <name type="scientific">Chrysophaeum taylorii</name>
    <dbReference type="NCBI Taxonomy" id="2483200"/>
    <lineage>
        <taxon>Eukaryota</taxon>
        <taxon>Sar</taxon>
        <taxon>Stramenopiles</taxon>
        <taxon>Ochrophyta</taxon>
        <taxon>Pelagophyceae</taxon>
        <taxon>Pelagomonadales</taxon>
        <taxon>Pelagomonadaceae</taxon>
        <taxon>Chrysophaeum</taxon>
    </lineage>
</organism>
<comment type="caution">
    <text evidence="1">The sequence shown here is derived from an EMBL/GenBank/DDBJ whole genome shotgun (WGS) entry which is preliminary data.</text>
</comment>
<dbReference type="InterPro" id="IPR001611">
    <property type="entry name" value="Leu-rich_rpt"/>
</dbReference>
<evidence type="ECO:0000313" key="2">
    <source>
        <dbReference type="Proteomes" id="UP001230188"/>
    </source>
</evidence>
<proteinExistence type="predicted"/>
<dbReference type="InterPro" id="IPR050994">
    <property type="entry name" value="At_inactive_RLKs"/>
</dbReference>
<accession>A0AAD7XIU3</accession>
<name>A0AAD7XIU3_9STRA</name>
<keyword evidence="2" id="KW-1185">Reference proteome</keyword>
<dbReference type="Proteomes" id="UP001230188">
    <property type="component" value="Unassembled WGS sequence"/>
</dbReference>
<protein>
    <submittedName>
        <fullName evidence="1">Uncharacterized protein</fullName>
    </submittedName>
</protein>
<reference evidence="1" key="1">
    <citation type="submission" date="2023-01" db="EMBL/GenBank/DDBJ databases">
        <title>Metagenome sequencing of chrysophaentin producing Chrysophaeum taylorii.</title>
        <authorList>
            <person name="Davison J."/>
            <person name="Bewley C."/>
        </authorList>
    </citation>
    <scope>NUCLEOTIDE SEQUENCE</scope>
    <source>
        <strain evidence="1">NIES-1699</strain>
    </source>
</reference>
<dbReference type="PANTHER" id="PTHR48010:SF58">
    <property type="entry name" value="RECEPTOR PROTEIN KINASE-LIKE PROTEIN ZAR1"/>
    <property type="match status" value="1"/>
</dbReference>
<dbReference type="PRINTS" id="PR00019">
    <property type="entry name" value="LEURICHRPT"/>
</dbReference>
<dbReference type="InterPro" id="IPR032675">
    <property type="entry name" value="LRR_dom_sf"/>
</dbReference>
<dbReference type="EMBL" id="JAQMWT010000546">
    <property type="protein sequence ID" value="KAJ8599759.1"/>
    <property type="molecule type" value="Genomic_DNA"/>
</dbReference>
<sequence>MCACVGVKTRTHVVVAQEKKKEKKSLIKSALLSSMQSDDSERITQTVVELRLPGNSLGRAGPFPRVAVSLLGSLMRLELPNNAFREALVDVMPASCAALQTLDLSGNRFTGPVPPQLGAYRRLVELRLGKNRLVGPLPTLLGDLTKLEVLDLHTNRLIGPALPHDLVVGCGRLRDVRLGANFFDLLHLRADCPTLKRLVLHTNQLAGDLAVATVARLKGLTHLDLCQNNLSGTIPTEALAQLPLKALFLNKNAFREPRTQGAILQSRLVACCVSVDDR</sequence>
<evidence type="ECO:0000313" key="1">
    <source>
        <dbReference type="EMBL" id="KAJ8599759.1"/>
    </source>
</evidence>
<dbReference type="SUPFAM" id="SSF52058">
    <property type="entry name" value="L domain-like"/>
    <property type="match status" value="1"/>
</dbReference>
<dbReference type="Gene3D" id="3.80.10.10">
    <property type="entry name" value="Ribonuclease Inhibitor"/>
    <property type="match status" value="2"/>
</dbReference>